<dbReference type="InterPro" id="IPR012419">
    <property type="entry name" value="Cas1_AcylTrans_dom"/>
</dbReference>
<keyword evidence="4 8" id="KW-0812">Transmembrane</keyword>
<keyword evidence="6 8" id="KW-0472">Membrane</keyword>
<feature type="signal peptide" evidence="9">
    <location>
        <begin position="1"/>
        <end position="29"/>
    </location>
</feature>
<keyword evidence="9" id="KW-0732">Signal</keyword>
<feature type="transmembrane region" description="Helical" evidence="8">
    <location>
        <begin position="614"/>
        <end position="637"/>
    </location>
</feature>
<evidence type="ECO:0000256" key="7">
    <source>
        <dbReference type="ARBA" id="ARBA00023180"/>
    </source>
</evidence>
<reference evidence="11 12" key="1">
    <citation type="journal article" date="2025" name="Microbiol. Resour. Announc.">
        <title>Draft genome sequences for Neonectria magnoliae and Neonectria punicea, canker pathogens of Liriodendron tulipifera and Acer saccharum in West Virginia.</title>
        <authorList>
            <person name="Petronek H.M."/>
            <person name="Kasson M.T."/>
            <person name="Metheny A.M."/>
            <person name="Stauder C.M."/>
            <person name="Lovett B."/>
            <person name="Lynch S.C."/>
            <person name="Garnas J.R."/>
            <person name="Kasson L.R."/>
            <person name="Stajich J.E."/>
        </authorList>
    </citation>
    <scope>NUCLEOTIDE SEQUENCE [LARGE SCALE GENOMIC DNA]</scope>
    <source>
        <strain evidence="11 12">NRRL 64653</strain>
    </source>
</reference>
<keyword evidence="7" id="KW-0325">Glycoprotein</keyword>
<feature type="transmembrane region" description="Helical" evidence="8">
    <location>
        <begin position="519"/>
        <end position="537"/>
    </location>
</feature>
<evidence type="ECO:0000256" key="2">
    <source>
        <dbReference type="ARBA" id="ARBA00010666"/>
    </source>
</evidence>
<evidence type="ECO:0000313" key="12">
    <source>
        <dbReference type="Proteomes" id="UP001498476"/>
    </source>
</evidence>
<evidence type="ECO:0000256" key="5">
    <source>
        <dbReference type="ARBA" id="ARBA00022989"/>
    </source>
</evidence>
<sequence>MWSRLSRIVRILGAVLFLAAVTFKTVVPGDDPYRCRAVANTGQWIDPPDEEGNRDPFHHWQPDGCILHKYSAPDIQRCLEGRRIVVVGDSTSRRVGYAFGRLLQRDEADYDRHHLNASQQWNITYHGVHIERYPNAWLEALDVPAQDAFVAQLNQYSDEKKNPPSIDAQEGAALVYIAAGVWFTNVQEGLLHRGRIKRFKNAFNNISNLVDNHGKDMFTDPMDSLDGVGNQIFYAPPGGPRYQGHSRKHIKDKARRAKEVVEMQDWLRENEDTFSMPLVWSIPGLVAGQNKTWSDPKGTALHVIDAVTEMRANILLNLRCNAKLDRMKSYPYERTCCTDYGTKPLVQLGVVYAGIVCLTACIISGVYCQFCEDGEAPDLFLFSIFNMEAGSFVLALLMCYYADRTQMMAKGIKVWSYRDFALLCAPCIAIALVTIRGSRSSSKEQVSTVEPDQVVLSRDQTDEWKGWMQVVILIYHWTNAQTVSIYVLIRLLVASYLFQTGYGHTLFFLSKKDYSFHRVAAVLLRVNLLSCSLAYVMNTDYMLYYFSPLVSFWFLVVYATMAIGNSRNGDVQFILVKICISALLVSVVLETPLMSWFFFLLRMVFNIEWSYNEWYYRVSLDSLIVYVGMLVAVANFHMEKSINLGLRLTVAFAGLVAVVRYFHAFSKLGMRDYKLWHPYMSCVPVLAFIAMRNVSAPVRNFHSRAMAWLGRCSLETYTLQFHLLLAADTKGVLIIDGFYGDGTLVDRWRSLVIIVPIFLWISSTVATSTAHLVKAFLCTSEETEKSDGYVFVGTMPKIPGRSFITLPKLRVASLLIVMWSLNIMSPSHAEGPAPDGFTPHRVGLATPTVSDLWYTPGPTPGS</sequence>
<dbReference type="EMBL" id="JAZAVJ010000092">
    <property type="protein sequence ID" value="KAK7414928.1"/>
    <property type="molecule type" value="Genomic_DNA"/>
</dbReference>
<evidence type="ECO:0000313" key="11">
    <source>
        <dbReference type="EMBL" id="KAK7414928.1"/>
    </source>
</evidence>
<name>A0ABR1H1G8_9HYPO</name>
<comment type="subcellular location">
    <subcellularLocation>
        <location evidence="1">Membrane</location>
        <topology evidence="1">Multi-pass membrane protein</topology>
    </subcellularLocation>
</comment>
<evidence type="ECO:0000259" key="10">
    <source>
        <dbReference type="Pfam" id="PF07779"/>
    </source>
</evidence>
<proteinExistence type="inferred from homology"/>
<keyword evidence="5 8" id="KW-1133">Transmembrane helix</keyword>
<organism evidence="11 12">
    <name type="scientific">Neonectria punicea</name>
    <dbReference type="NCBI Taxonomy" id="979145"/>
    <lineage>
        <taxon>Eukaryota</taxon>
        <taxon>Fungi</taxon>
        <taxon>Dikarya</taxon>
        <taxon>Ascomycota</taxon>
        <taxon>Pezizomycotina</taxon>
        <taxon>Sordariomycetes</taxon>
        <taxon>Hypocreomycetidae</taxon>
        <taxon>Hypocreales</taxon>
        <taxon>Nectriaceae</taxon>
        <taxon>Neonectria</taxon>
    </lineage>
</organism>
<comment type="similarity">
    <text evidence="2">Belongs to the PC-esterase family. CASD1 subfamily.</text>
</comment>
<evidence type="ECO:0000256" key="8">
    <source>
        <dbReference type="SAM" id="Phobius"/>
    </source>
</evidence>
<accession>A0ABR1H1G8</accession>
<evidence type="ECO:0000256" key="6">
    <source>
        <dbReference type="ARBA" id="ARBA00023136"/>
    </source>
</evidence>
<feature type="transmembrane region" description="Helical" evidence="8">
    <location>
        <begin position="543"/>
        <end position="563"/>
    </location>
</feature>
<feature type="transmembrane region" description="Helical" evidence="8">
    <location>
        <begin position="414"/>
        <end position="435"/>
    </location>
</feature>
<feature type="transmembrane region" description="Helical" evidence="8">
    <location>
        <begin position="644"/>
        <end position="663"/>
    </location>
</feature>
<protein>
    <recommendedName>
        <fullName evidence="10">Cas1p 10 TM acyl transferase domain-containing protein</fullName>
    </recommendedName>
</protein>
<dbReference type="Proteomes" id="UP001498476">
    <property type="component" value="Unassembled WGS sequence"/>
</dbReference>
<evidence type="ECO:0000256" key="9">
    <source>
        <dbReference type="SAM" id="SignalP"/>
    </source>
</evidence>
<feature type="chain" id="PRO_5045515422" description="Cas1p 10 TM acyl transferase domain-containing protein" evidence="9">
    <location>
        <begin position="30"/>
        <end position="862"/>
    </location>
</feature>
<gene>
    <name evidence="11" type="ORF">QQX98_006253</name>
</gene>
<feature type="transmembrane region" description="Helical" evidence="8">
    <location>
        <begin position="474"/>
        <end position="498"/>
    </location>
</feature>
<feature type="transmembrane region" description="Helical" evidence="8">
    <location>
        <begin position="751"/>
        <end position="773"/>
    </location>
</feature>
<feature type="transmembrane region" description="Helical" evidence="8">
    <location>
        <begin position="379"/>
        <end position="402"/>
    </location>
</feature>
<dbReference type="Pfam" id="PF07779">
    <property type="entry name" value="Cas1_AcylT"/>
    <property type="match status" value="1"/>
</dbReference>
<keyword evidence="3" id="KW-0808">Transferase</keyword>
<feature type="transmembrane region" description="Helical" evidence="8">
    <location>
        <begin position="348"/>
        <end position="367"/>
    </location>
</feature>
<comment type="caution">
    <text evidence="11">The sequence shown here is derived from an EMBL/GenBank/DDBJ whole genome shotgun (WGS) entry which is preliminary data.</text>
</comment>
<evidence type="ECO:0000256" key="1">
    <source>
        <dbReference type="ARBA" id="ARBA00004141"/>
    </source>
</evidence>
<dbReference type="PANTHER" id="PTHR13533">
    <property type="entry name" value="N-ACETYLNEURAMINATE 9-O-ACETYLTRANSFERASE"/>
    <property type="match status" value="1"/>
</dbReference>
<evidence type="ECO:0000256" key="4">
    <source>
        <dbReference type="ARBA" id="ARBA00022692"/>
    </source>
</evidence>
<feature type="transmembrane region" description="Helical" evidence="8">
    <location>
        <begin position="575"/>
        <end position="599"/>
    </location>
</feature>
<feature type="transmembrane region" description="Helical" evidence="8">
    <location>
        <begin position="675"/>
        <end position="694"/>
    </location>
</feature>
<dbReference type="PANTHER" id="PTHR13533:SF1">
    <property type="entry name" value="N-ACETYLNEURAMINATE 9-O-ACETYLTRANSFERASE"/>
    <property type="match status" value="1"/>
</dbReference>
<evidence type="ECO:0000256" key="3">
    <source>
        <dbReference type="ARBA" id="ARBA00022679"/>
    </source>
</evidence>
<keyword evidence="12" id="KW-1185">Reference proteome</keyword>
<feature type="domain" description="Cas1p 10 TM acyl transferase" evidence="10">
    <location>
        <begin position="381"/>
        <end position="781"/>
    </location>
</feature>